<dbReference type="InterPro" id="IPR014780">
    <property type="entry name" value="tRNA_psdUridine_synth_TruB"/>
</dbReference>
<gene>
    <name evidence="6" type="ORF">MNBD_UNCLBAC01-119</name>
</gene>
<feature type="domain" description="tRNA pseudouridylate synthase B C-terminal" evidence="5">
    <location>
        <begin position="174"/>
        <end position="216"/>
    </location>
</feature>
<dbReference type="PANTHER" id="PTHR13767:SF2">
    <property type="entry name" value="PSEUDOURIDYLATE SYNTHASE TRUB1"/>
    <property type="match status" value="1"/>
</dbReference>
<dbReference type="GO" id="GO:0160148">
    <property type="term" value="F:tRNA pseudouridine(55) synthase activity"/>
    <property type="evidence" value="ECO:0007669"/>
    <property type="project" value="UniProtKB-EC"/>
</dbReference>
<dbReference type="Pfam" id="PF16198">
    <property type="entry name" value="TruB_C_2"/>
    <property type="match status" value="1"/>
</dbReference>
<feature type="domain" description="Pseudouridine synthase II N-terminal" evidence="4">
    <location>
        <begin position="25"/>
        <end position="173"/>
    </location>
</feature>
<dbReference type="InterPro" id="IPR020103">
    <property type="entry name" value="PsdUridine_synth_cat_dom_sf"/>
</dbReference>
<organism evidence="6">
    <name type="scientific">hydrothermal vent metagenome</name>
    <dbReference type="NCBI Taxonomy" id="652676"/>
    <lineage>
        <taxon>unclassified sequences</taxon>
        <taxon>metagenomes</taxon>
        <taxon>ecological metagenomes</taxon>
    </lineage>
</organism>
<dbReference type="CDD" id="cd02573">
    <property type="entry name" value="PseudoU_synth_EcTruB"/>
    <property type="match status" value="1"/>
</dbReference>
<evidence type="ECO:0000259" key="5">
    <source>
        <dbReference type="Pfam" id="PF16198"/>
    </source>
</evidence>
<dbReference type="GO" id="GO:0006400">
    <property type="term" value="P:tRNA modification"/>
    <property type="evidence" value="ECO:0007669"/>
    <property type="project" value="TreeGrafter"/>
</dbReference>
<dbReference type="GO" id="GO:1990481">
    <property type="term" value="P:mRNA pseudouridine synthesis"/>
    <property type="evidence" value="ECO:0007669"/>
    <property type="project" value="TreeGrafter"/>
</dbReference>
<dbReference type="EMBL" id="UOGJ01000079">
    <property type="protein sequence ID" value="VAX36054.1"/>
    <property type="molecule type" value="Genomic_DNA"/>
</dbReference>
<protein>
    <recommendedName>
        <fullName evidence="1">tRNA pseudouridine(55) synthase</fullName>
        <ecNumber evidence="1">5.4.99.25</ecNumber>
    </recommendedName>
</protein>
<dbReference type="GO" id="GO:0003723">
    <property type="term" value="F:RNA binding"/>
    <property type="evidence" value="ECO:0007669"/>
    <property type="project" value="InterPro"/>
</dbReference>
<name>A0A3B1DJ10_9ZZZZ</name>
<proteinExistence type="inferred from homology"/>
<accession>A0A3B1DJ10</accession>
<evidence type="ECO:0000256" key="1">
    <source>
        <dbReference type="ARBA" id="ARBA00012787"/>
    </source>
</evidence>
<dbReference type="PANTHER" id="PTHR13767">
    <property type="entry name" value="TRNA-PSEUDOURIDINE SYNTHASE"/>
    <property type="match status" value="1"/>
</dbReference>
<dbReference type="InterPro" id="IPR002501">
    <property type="entry name" value="PsdUridine_synth_N"/>
</dbReference>
<evidence type="ECO:0000259" key="4">
    <source>
        <dbReference type="Pfam" id="PF01509"/>
    </source>
</evidence>
<dbReference type="AlphaFoldDB" id="A0A3B1DJ10"/>
<evidence type="ECO:0000256" key="3">
    <source>
        <dbReference type="ARBA" id="ARBA00023235"/>
    </source>
</evidence>
<sequence length="222" mass="24834">MDKQGILLIDKPSGITSHDVVDVVRKKFQMKRIGHAGTLDPLATGLLIILVGKSTKLFDKFVGFDKAYRATLILGTATDSADTEGKIIEKCSFTHVTQEQVFEVFKKFIGVIEQVPPMVSAVKHKGKKLYELARKGITVERKARTITIERLEIKRFKSPEVEFILECSKGTYVRQIAEDVGKVLGCGACISQIERTKVGVFTLEEAIKLEEINESHLRNWQG</sequence>
<dbReference type="HAMAP" id="MF_01080">
    <property type="entry name" value="TruB_bact"/>
    <property type="match status" value="1"/>
</dbReference>
<evidence type="ECO:0000256" key="2">
    <source>
        <dbReference type="ARBA" id="ARBA00022694"/>
    </source>
</evidence>
<dbReference type="EC" id="5.4.99.25" evidence="1"/>
<dbReference type="Gene3D" id="3.30.2350.10">
    <property type="entry name" value="Pseudouridine synthase"/>
    <property type="match status" value="1"/>
</dbReference>
<dbReference type="InterPro" id="IPR032819">
    <property type="entry name" value="TruB_C"/>
</dbReference>
<keyword evidence="2" id="KW-0819">tRNA processing</keyword>
<dbReference type="SUPFAM" id="SSF55120">
    <property type="entry name" value="Pseudouridine synthase"/>
    <property type="match status" value="1"/>
</dbReference>
<keyword evidence="3 6" id="KW-0413">Isomerase</keyword>
<dbReference type="Pfam" id="PF01509">
    <property type="entry name" value="TruB_N"/>
    <property type="match status" value="1"/>
</dbReference>
<reference evidence="6" key="1">
    <citation type="submission" date="2018-06" db="EMBL/GenBank/DDBJ databases">
        <authorList>
            <person name="Zhirakovskaya E."/>
        </authorList>
    </citation>
    <scope>NUCLEOTIDE SEQUENCE</scope>
</reference>
<dbReference type="NCBIfam" id="TIGR00431">
    <property type="entry name" value="TruB"/>
    <property type="match status" value="1"/>
</dbReference>
<evidence type="ECO:0000313" key="6">
    <source>
        <dbReference type="EMBL" id="VAX36054.1"/>
    </source>
</evidence>